<dbReference type="Pfam" id="PF21647">
    <property type="entry name" value="DUF6857"/>
    <property type="match status" value="1"/>
</dbReference>
<feature type="compositionally biased region" description="Basic and acidic residues" evidence="1">
    <location>
        <begin position="222"/>
        <end position="235"/>
    </location>
</feature>
<dbReference type="PANTHER" id="PTHR31928">
    <property type="entry name" value="EXPRESSED PROTEIN"/>
    <property type="match status" value="1"/>
</dbReference>
<feature type="domain" description="DUF6857" evidence="4">
    <location>
        <begin position="307"/>
        <end position="604"/>
    </location>
</feature>
<gene>
    <name evidence="5" type="ORF">ACMD2_19736</name>
</gene>
<dbReference type="PANTHER" id="PTHR31928:SF13">
    <property type="entry name" value="OS07G0588300 PROTEIN"/>
    <property type="match status" value="1"/>
</dbReference>
<evidence type="ECO:0000259" key="4">
    <source>
        <dbReference type="Pfam" id="PF21647"/>
    </source>
</evidence>
<evidence type="ECO:0000256" key="2">
    <source>
        <dbReference type="SAM" id="SignalP"/>
    </source>
</evidence>
<name>A0A199W9D3_ANACO</name>
<evidence type="ECO:0000259" key="3">
    <source>
        <dbReference type="Pfam" id="PF06075"/>
    </source>
</evidence>
<feature type="compositionally biased region" description="Low complexity" evidence="1">
    <location>
        <begin position="199"/>
        <end position="209"/>
    </location>
</feature>
<dbReference type="Proteomes" id="UP000092600">
    <property type="component" value="Unassembled WGS sequence"/>
</dbReference>
<feature type="compositionally biased region" description="Polar residues" evidence="1">
    <location>
        <begin position="238"/>
        <end position="254"/>
    </location>
</feature>
<feature type="region of interest" description="Disordered" evidence="1">
    <location>
        <begin position="144"/>
        <end position="165"/>
    </location>
</feature>
<dbReference type="STRING" id="4615.A0A199W9D3"/>
<dbReference type="EMBL" id="LSRQ01000040">
    <property type="protein sequence ID" value="OAY85836.1"/>
    <property type="molecule type" value="Genomic_DNA"/>
</dbReference>
<reference evidence="5 6" key="1">
    <citation type="journal article" date="2016" name="DNA Res.">
        <title>The draft genome of MD-2 pineapple using hybrid error correction of long reads.</title>
        <authorList>
            <person name="Redwan R.M."/>
            <person name="Saidin A."/>
            <person name="Kumar S.V."/>
        </authorList>
    </citation>
    <scope>NUCLEOTIDE SEQUENCE [LARGE SCALE GENOMIC DNA]</scope>
    <source>
        <strain evidence="6">cv. MD2</strain>
        <tissue evidence="5">Leaf</tissue>
    </source>
</reference>
<dbReference type="Pfam" id="PF06075">
    <property type="entry name" value="DUF936"/>
    <property type="match status" value="1"/>
</dbReference>
<dbReference type="InterPro" id="IPR049172">
    <property type="entry name" value="DUF6857_pln"/>
</dbReference>
<dbReference type="InterPro" id="IPR010341">
    <property type="entry name" value="DUF936_pln"/>
</dbReference>
<proteinExistence type="predicted"/>
<keyword evidence="2" id="KW-0732">Signal</keyword>
<evidence type="ECO:0000313" key="5">
    <source>
        <dbReference type="EMBL" id="OAY85836.1"/>
    </source>
</evidence>
<feature type="domain" description="DUF936" evidence="3">
    <location>
        <begin position="6"/>
        <end position="129"/>
    </location>
</feature>
<accession>A0A199W9D3</accession>
<protein>
    <submittedName>
        <fullName evidence="5">Uncharacterized protein</fullName>
    </submittedName>
</protein>
<dbReference type="InterPro" id="IPR048297">
    <property type="entry name" value="DUF936_dom_pln"/>
</dbReference>
<feature type="signal peptide" evidence="2">
    <location>
        <begin position="1"/>
        <end position="25"/>
    </location>
</feature>
<feature type="region of interest" description="Disordered" evidence="1">
    <location>
        <begin position="199"/>
        <end position="254"/>
    </location>
</feature>
<evidence type="ECO:0000256" key="1">
    <source>
        <dbReference type="SAM" id="MobiDB-lite"/>
    </source>
</evidence>
<feature type="chain" id="PRO_5008286397" evidence="2">
    <location>
        <begin position="26"/>
        <end position="618"/>
    </location>
</feature>
<feature type="compositionally biased region" description="Polar residues" evidence="1">
    <location>
        <begin position="210"/>
        <end position="221"/>
    </location>
</feature>
<sequence length="618" mass="67592">MAIPPLQPGVLLRLLHGTSIPFVAAADGPDPSPPLLQVTGITPALSGPGPDPDPFSPRRGFLLRLSDSSHSCIVSLPSDHSDLVLSDRLRLGNLLRVLRLDPPSPSSPSAAPVLREFRLLPGPLPFVPSAAPDSPSDIKEVIVSSSATSPMNNGRAKRRGINRGSSDVLSELRKISIACGVGDEEESSDSDESRLSFASSSFSSSRSPSTCVASAPMSTVRKSWDASGRSKERRPLLRTQSASVSPNRLAQYGSATSKNNAVNDLLVSKKEAERAFKVLGGYSKKPLYASNRMAKESSCTADPFSFTNNMKLRENSVVWASLPLTLVKLGKEALRQRDSALQAALNALLEASASEKLIQCLSVYAELQSDKDEDPRSVIERFLKFHQDLDQAISIIQSITKPRQSRACSCNSTGLASAKAAAKAAFRRKECAFSWIKATLDSDLSQFPYQMKDTSKPKESSLTSDNFLVPLTCCQKPKCSCMERKRKNSNISGEGRGSTAATDLANSLRTECNRWFLKYIEKFLDAVESESSYAPCKSQVASLLCQLKRVDGFLNDISKKERSCFNDRRRESSLWEDEENEACERVRKKIYPVLLRHVESAAIALECMSATDEEKEQE</sequence>
<dbReference type="AlphaFoldDB" id="A0A199W9D3"/>
<evidence type="ECO:0000313" key="6">
    <source>
        <dbReference type="Proteomes" id="UP000092600"/>
    </source>
</evidence>
<organism evidence="5 6">
    <name type="scientific">Ananas comosus</name>
    <name type="common">Pineapple</name>
    <name type="synonym">Ananas ananas</name>
    <dbReference type="NCBI Taxonomy" id="4615"/>
    <lineage>
        <taxon>Eukaryota</taxon>
        <taxon>Viridiplantae</taxon>
        <taxon>Streptophyta</taxon>
        <taxon>Embryophyta</taxon>
        <taxon>Tracheophyta</taxon>
        <taxon>Spermatophyta</taxon>
        <taxon>Magnoliopsida</taxon>
        <taxon>Liliopsida</taxon>
        <taxon>Poales</taxon>
        <taxon>Bromeliaceae</taxon>
        <taxon>Bromelioideae</taxon>
        <taxon>Ananas</taxon>
    </lineage>
</organism>
<comment type="caution">
    <text evidence="5">The sequence shown here is derived from an EMBL/GenBank/DDBJ whole genome shotgun (WGS) entry which is preliminary data.</text>
</comment>